<keyword evidence="1" id="KW-0496">Mitochondrion</keyword>
<reference evidence="1 2" key="1">
    <citation type="submission" date="2012-10" db="EMBL/GenBank/DDBJ databases">
        <title>Genome sequencing and analysis of entomopathogenic fungi Beauveria bassiana D1-5.</title>
        <authorList>
            <person name="Li Q."/>
            <person name="Wang L."/>
            <person name="Zhang Z."/>
            <person name="Wang Q."/>
            <person name="Ren J."/>
            <person name="Wang M."/>
            <person name="Xu W."/>
            <person name="Wang J."/>
            <person name="Lu Y."/>
            <person name="Du Q."/>
            <person name="Sun Z."/>
        </authorList>
    </citation>
    <scope>NUCLEOTIDE SEQUENCE [LARGE SCALE GENOMIC DNA]</scope>
    <source>
        <strain evidence="1 2">D1-5</strain>
    </source>
</reference>
<comment type="caution">
    <text evidence="1">The sequence shown here is derived from an EMBL/GenBank/DDBJ whole genome shotgun (WGS) entry which is preliminary data.</text>
</comment>
<organism evidence="1 2">
    <name type="scientific">Beauveria bassiana D1-5</name>
    <dbReference type="NCBI Taxonomy" id="1245745"/>
    <lineage>
        <taxon>Eukaryota</taxon>
        <taxon>Fungi</taxon>
        <taxon>Dikarya</taxon>
        <taxon>Ascomycota</taxon>
        <taxon>Pezizomycotina</taxon>
        <taxon>Sordariomycetes</taxon>
        <taxon>Hypocreomycetidae</taxon>
        <taxon>Hypocreales</taxon>
        <taxon>Cordycipitaceae</taxon>
        <taxon>Beauveria</taxon>
    </lineage>
</organism>
<gene>
    <name evidence="1" type="ORF">BBAD15_m00023</name>
</gene>
<evidence type="ECO:0000313" key="1">
    <source>
        <dbReference type="EMBL" id="KGQ02201.1"/>
    </source>
</evidence>
<dbReference type="HOGENOM" id="CLU_3191202_0_0_1"/>
<evidence type="ECO:0000313" key="2">
    <source>
        <dbReference type="Proteomes" id="UP000030106"/>
    </source>
</evidence>
<sequence length="46" mass="5599">MNINIIRYKYYNKKLIKKFFVTNINNENNNFQLKGSIYSLLIVLAW</sequence>
<geneLocation type="mitochondrion" evidence="1"/>
<name>A0A0A2V378_BEABA</name>
<proteinExistence type="predicted"/>
<accession>A0A0A2V378</accession>
<dbReference type="Proteomes" id="UP000030106">
    <property type="component" value="Unassembled WGS sequence"/>
</dbReference>
<protein>
    <submittedName>
        <fullName evidence="1">Uncharacterized protein</fullName>
    </submittedName>
</protein>
<dbReference type="AlphaFoldDB" id="A0A0A2V378"/>
<dbReference type="EMBL" id="ANFO01001745">
    <property type="protein sequence ID" value="KGQ02201.1"/>
    <property type="molecule type" value="Genomic_DNA"/>
</dbReference>